<organism evidence="9 10">
    <name type="scientific">Leucobacter komagatae</name>
    <dbReference type="NCBI Taxonomy" id="55969"/>
    <lineage>
        <taxon>Bacteria</taxon>
        <taxon>Bacillati</taxon>
        <taxon>Actinomycetota</taxon>
        <taxon>Actinomycetes</taxon>
        <taxon>Micrococcales</taxon>
        <taxon>Microbacteriaceae</taxon>
        <taxon>Leucobacter</taxon>
    </lineage>
</organism>
<name>A0A0D0HUE1_9MICO</name>
<feature type="compositionally biased region" description="Low complexity" evidence="7">
    <location>
        <begin position="94"/>
        <end position="108"/>
    </location>
</feature>
<feature type="domain" description="Isopropylmalate dehydrogenase-like" evidence="8">
    <location>
        <begin position="6"/>
        <end position="89"/>
    </location>
</feature>
<comment type="caution">
    <text evidence="9">The sequence shown here is derived from an EMBL/GenBank/DDBJ whole genome shotgun (WGS) entry which is preliminary data.</text>
</comment>
<keyword evidence="5" id="KW-0520">NAD</keyword>
<evidence type="ECO:0000256" key="6">
    <source>
        <dbReference type="ARBA" id="ARBA00023211"/>
    </source>
</evidence>
<dbReference type="SUPFAM" id="SSF53659">
    <property type="entry name" value="Isocitrate/Isopropylmalate dehydrogenase-like"/>
    <property type="match status" value="1"/>
</dbReference>
<evidence type="ECO:0000256" key="5">
    <source>
        <dbReference type="ARBA" id="ARBA00023027"/>
    </source>
</evidence>
<dbReference type="Gene3D" id="3.40.718.10">
    <property type="entry name" value="Isopropylmalate Dehydrogenase"/>
    <property type="match status" value="1"/>
</dbReference>
<evidence type="ECO:0000256" key="3">
    <source>
        <dbReference type="ARBA" id="ARBA00022723"/>
    </source>
</evidence>
<dbReference type="PANTHER" id="PTHR43275:SF1">
    <property type="entry name" value="D-MALATE DEHYDROGENASE [DECARBOXYLATING]"/>
    <property type="match status" value="1"/>
</dbReference>
<evidence type="ECO:0000256" key="1">
    <source>
        <dbReference type="ARBA" id="ARBA00001936"/>
    </source>
</evidence>
<feature type="region of interest" description="Disordered" evidence="7">
    <location>
        <begin position="81"/>
        <end position="108"/>
    </location>
</feature>
<dbReference type="PANTHER" id="PTHR43275">
    <property type="entry name" value="D-MALATE DEHYDROGENASE [DECARBOXYLATING]"/>
    <property type="match status" value="1"/>
</dbReference>
<dbReference type="InterPro" id="IPR050501">
    <property type="entry name" value="ICDH/IPMDH"/>
</dbReference>
<comment type="cofactor">
    <cofactor evidence="1">
        <name>Mn(2+)</name>
        <dbReference type="ChEBI" id="CHEBI:29035"/>
    </cofactor>
</comment>
<protein>
    <recommendedName>
        <fullName evidence="8">Isopropylmalate dehydrogenase-like domain-containing protein</fullName>
    </recommendedName>
</protein>
<dbReference type="InterPro" id="IPR024084">
    <property type="entry name" value="IsoPropMal-DH-like_dom"/>
</dbReference>
<reference evidence="9 10" key="1">
    <citation type="submission" date="2015-01" db="EMBL/GenBank/DDBJ databases">
        <title>Draft genome sequence of Leucobacter komagatae strain VKM ST2845.</title>
        <authorList>
            <person name="Karlyshev A.V."/>
            <person name="Kudryashova E.B."/>
        </authorList>
    </citation>
    <scope>NUCLEOTIDE SEQUENCE [LARGE SCALE GENOMIC DNA]</scope>
    <source>
        <strain evidence="9 10">VKM ST2845</strain>
    </source>
</reference>
<dbReference type="Proteomes" id="UP000032120">
    <property type="component" value="Unassembled WGS sequence"/>
</dbReference>
<evidence type="ECO:0000259" key="8">
    <source>
        <dbReference type="Pfam" id="PF00180"/>
    </source>
</evidence>
<evidence type="ECO:0000256" key="7">
    <source>
        <dbReference type="SAM" id="MobiDB-lite"/>
    </source>
</evidence>
<keyword evidence="4" id="KW-0560">Oxidoreductase</keyword>
<dbReference type="EMBL" id="JXSQ01000049">
    <property type="protein sequence ID" value="KIP51291.1"/>
    <property type="molecule type" value="Genomic_DNA"/>
</dbReference>
<sequence>MTRSHTIAILPGDGIGPEVTSCALEVLDAAETRYDFTTQRTHYAAGATHYLETGELFPAIEPELRRADAILFGSMGDPRVTPASSNAASSLKCANASTKQQTSAQSAS</sequence>
<gene>
    <name evidence="9" type="ORF">SD72_16325</name>
</gene>
<evidence type="ECO:0000313" key="9">
    <source>
        <dbReference type="EMBL" id="KIP51291.1"/>
    </source>
</evidence>
<accession>A0A0D0HUE1</accession>
<keyword evidence="10" id="KW-1185">Reference proteome</keyword>
<keyword evidence="6" id="KW-0464">Manganese</keyword>
<feature type="non-terminal residue" evidence="9">
    <location>
        <position position="108"/>
    </location>
</feature>
<proteinExistence type="predicted"/>
<dbReference type="GO" id="GO:0016491">
    <property type="term" value="F:oxidoreductase activity"/>
    <property type="evidence" value="ECO:0007669"/>
    <property type="project" value="UniProtKB-KW"/>
</dbReference>
<keyword evidence="3" id="KW-0479">Metal-binding</keyword>
<dbReference type="Pfam" id="PF00180">
    <property type="entry name" value="Iso_dh"/>
    <property type="match status" value="1"/>
</dbReference>
<evidence type="ECO:0000256" key="2">
    <source>
        <dbReference type="ARBA" id="ARBA00001946"/>
    </source>
</evidence>
<evidence type="ECO:0000256" key="4">
    <source>
        <dbReference type="ARBA" id="ARBA00023002"/>
    </source>
</evidence>
<dbReference type="GO" id="GO:0046872">
    <property type="term" value="F:metal ion binding"/>
    <property type="evidence" value="ECO:0007669"/>
    <property type="project" value="UniProtKB-KW"/>
</dbReference>
<dbReference type="RefSeq" id="WP_042545528.1">
    <property type="nucleotide sequence ID" value="NZ_JXSQ01000049.1"/>
</dbReference>
<evidence type="ECO:0000313" key="10">
    <source>
        <dbReference type="Proteomes" id="UP000032120"/>
    </source>
</evidence>
<dbReference type="AlphaFoldDB" id="A0A0D0HUE1"/>
<comment type="cofactor">
    <cofactor evidence="2">
        <name>Mg(2+)</name>
        <dbReference type="ChEBI" id="CHEBI:18420"/>
    </cofactor>
</comment>